<sequence length="166" mass="19245">MDNKNKTILSYEMPMSELMSDFFDRLKSVSSGFASLDWEFLRYEKADAARLELLLNGEPVEEFSEVVVAEKSFEKARFITVRLKELIPRQQYEVKIQARYKGKIIASERISPFRKNVLVKSGKVIGAGDVGRKKKLLEKQKEGKKKMKMVGRVEIPKEAFFKLFNK</sequence>
<evidence type="ECO:0000256" key="8">
    <source>
        <dbReference type="ARBA" id="ARBA00057626"/>
    </source>
</evidence>
<dbReference type="InterPro" id="IPR013842">
    <property type="entry name" value="LepA_CTD"/>
</dbReference>
<comment type="caution">
    <text evidence="13">The sequence shown here is derived from an EMBL/GenBank/DDBJ whole genome shotgun (WGS) entry which is preliminary data.</text>
</comment>
<evidence type="ECO:0000313" key="13">
    <source>
        <dbReference type="EMBL" id="OGK52885.1"/>
    </source>
</evidence>
<dbReference type="EC" id="3.6.5.n1" evidence="10"/>
<dbReference type="GO" id="GO:0045727">
    <property type="term" value="P:positive regulation of translation"/>
    <property type="evidence" value="ECO:0007669"/>
    <property type="project" value="TreeGrafter"/>
</dbReference>
<dbReference type="InterPro" id="IPR006297">
    <property type="entry name" value="EF-4"/>
</dbReference>
<dbReference type="STRING" id="1802069.A2970_02100"/>
<name>A0A1F7JBD4_9BACT</name>
<evidence type="ECO:0000259" key="12">
    <source>
        <dbReference type="Pfam" id="PF06421"/>
    </source>
</evidence>
<dbReference type="EMBL" id="MGAT01000012">
    <property type="protein sequence ID" value="OGK52885.1"/>
    <property type="molecule type" value="Genomic_DNA"/>
</dbReference>
<comment type="catalytic activity">
    <reaction evidence="7">
        <text>GTP + H2O = GDP + phosphate + H(+)</text>
        <dbReference type="Rhea" id="RHEA:19669"/>
        <dbReference type="ChEBI" id="CHEBI:15377"/>
        <dbReference type="ChEBI" id="CHEBI:15378"/>
        <dbReference type="ChEBI" id="CHEBI:37565"/>
        <dbReference type="ChEBI" id="CHEBI:43474"/>
        <dbReference type="ChEBI" id="CHEBI:58189"/>
        <dbReference type="EC" id="3.6.5.n1"/>
    </reaction>
</comment>
<keyword evidence="3" id="KW-0378">Hydrolase</keyword>
<dbReference type="PANTHER" id="PTHR43512:SF4">
    <property type="entry name" value="TRANSLATION FACTOR GUF1 HOMOLOG, CHLOROPLASTIC"/>
    <property type="match status" value="1"/>
</dbReference>
<dbReference type="Pfam" id="PF00679">
    <property type="entry name" value="EFG_C"/>
    <property type="match status" value="1"/>
</dbReference>
<evidence type="ECO:0000256" key="2">
    <source>
        <dbReference type="ARBA" id="ARBA00022741"/>
    </source>
</evidence>
<evidence type="ECO:0000256" key="7">
    <source>
        <dbReference type="ARBA" id="ARBA00050293"/>
    </source>
</evidence>
<proteinExistence type="inferred from homology"/>
<organism evidence="13 14">
    <name type="scientific">Candidatus Roizmanbacteria bacterium RIFCSPLOWO2_01_FULL_44_13</name>
    <dbReference type="NCBI Taxonomy" id="1802069"/>
    <lineage>
        <taxon>Bacteria</taxon>
        <taxon>Candidatus Roizmaniibacteriota</taxon>
    </lineage>
</organism>
<keyword evidence="2" id="KW-0547">Nucleotide-binding</keyword>
<dbReference type="InterPro" id="IPR038363">
    <property type="entry name" value="LepA_C_sf"/>
</dbReference>
<dbReference type="PANTHER" id="PTHR43512">
    <property type="entry name" value="TRANSLATION FACTOR GUF1-RELATED"/>
    <property type="match status" value="1"/>
</dbReference>
<evidence type="ECO:0000313" key="14">
    <source>
        <dbReference type="Proteomes" id="UP000178857"/>
    </source>
</evidence>
<evidence type="ECO:0000256" key="6">
    <source>
        <dbReference type="ARBA" id="ARBA00023136"/>
    </source>
</evidence>
<comment type="function">
    <text evidence="8">Required for accurate and efficient protein synthesis under certain stress conditions. May act as a fidelity factor of the translation reaction, by catalyzing a one-codon backward translocation of tRNAs on improperly translocated ribosomes. Back-translocation proceeds from a post-translocation (POST) complex to a pre-translocation (PRE) complex, thus giving elongation factor G a second chance to translocate the tRNAs correctly. Binds to ribosomes in a GTP-dependent manner.</text>
</comment>
<dbReference type="Proteomes" id="UP000178857">
    <property type="component" value="Unassembled WGS sequence"/>
</dbReference>
<feature type="domain" description="GTP-binding protein LepA C-terminal" evidence="12">
    <location>
        <begin position="55"/>
        <end position="164"/>
    </location>
</feature>
<keyword evidence="6" id="KW-0472">Membrane</keyword>
<dbReference type="Gene3D" id="3.30.70.2570">
    <property type="entry name" value="Elongation factor 4, C-terminal domain"/>
    <property type="match status" value="1"/>
</dbReference>
<evidence type="ECO:0000256" key="3">
    <source>
        <dbReference type="ARBA" id="ARBA00022801"/>
    </source>
</evidence>
<keyword evidence="5" id="KW-0342">GTP-binding</keyword>
<evidence type="ECO:0000256" key="10">
    <source>
        <dbReference type="ARBA" id="ARBA00066744"/>
    </source>
</evidence>
<dbReference type="GO" id="GO:0006412">
    <property type="term" value="P:translation"/>
    <property type="evidence" value="ECO:0007669"/>
    <property type="project" value="UniProtKB-KW"/>
</dbReference>
<reference evidence="13 14" key="1">
    <citation type="journal article" date="2016" name="Nat. Commun.">
        <title>Thousands of microbial genomes shed light on interconnected biogeochemical processes in an aquifer system.</title>
        <authorList>
            <person name="Anantharaman K."/>
            <person name="Brown C.T."/>
            <person name="Hug L.A."/>
            <person name="Sharon I."/>
            <person name="Castelle C.J."/>
            <person name="Probst A.J."/>
            <person name="Thomas B.C."/>
            <person name="Singh A."/>
            <person name="Wilkins M.J."/>
            <person name="Karaoz U."/>
            <person name="Brodie E.L."/>
            <person name="Williams K.H."/>
            <person name="Hubbard S.S."/>
            <person name="Banfield J.F."/>
        </authorList>
    </citation>
    <scope>NUCLEOTIDE SEQUENCE [LARGE SCALE GENOMIC DNA]</scope>
</reference>
<evidence type="ECO:0000256" key="4">
    <source>
        <dbReference type="ARBA" id="ARBA00022917"/>
    </source>
</evidence>
<dbReference type="GO" id="GO:0016787">
    <property type="term" value="F:hydrolase activity"/>
    <property type="evidence" value="ECO:0007669"/>
    <property type="project" value="UniProtKB-KW"/>
</dbReference>
<dbReference type="InterPro" id="IPR035647">
    <property type="entry name" value="EFG_III/V"/>
</dbReference>
<dbReference type="Pfam" id="PF06421">
    <property type="entry name" value="LepA_C"/>
    <property type="match status" value="1"/>
</dbReference>
<dbReference type="GO" id="GO:0043022">
    <property type="term" value="F:ribosome binding"/>
    <property type="evidence" value="ECO:0007669"/>
    <property type="project" value="TreeGrafter"/>
</dbReference>
<evidence type="ECO:0000256" key="5">
    <source>
        <dbReference type="ARBA" id="ARBA00023134"/>
    </source>
</evidence>
<dbReference type="Gene3D" id="3.30.70.240">
    <property type="match status" value="1"/>
</dbReference>
<comment type="similarity">
    <text evidence="9">Belongs to the GTP-binding elongation factor family. LepA subfamily.</text>
</comment>
<gene>
    <name evidence="13" type="ORF">A2970_02100</name>
</gene>
<evidence type="ECO:0000256" key="9">
    <source>
        <dbReference type="ARBA" id="ARBA00061052"/>
    </source>
</evidence>
<keyword evidence="1" id="KW-1003">Cell membrane</keyword>
<dbReference type="InterPro" id="IPR000640">
    <property type="entry name" value="EFG_V-like"/>
</dbReference>
<protein>
    <recommendedName>
        <fullName evidence="10">elongation factor 4</fullName>
        <ecNumber evidence="10">3.6.5.n1</ecNumber>
    </recommendedName>
</protein>
<feature type="domain" description="Elongation factor EFG" evidence="11">
    <location>
        <begin position="4"/>
        <end position="50"/>
    </location>
</feature>
<dbReference type="AlphaFoldDB" id="A0A1F7JBD4"/>
<dbReference type="GO" id="GO:0005525">
    <property type="term" value="F:GTP binding"/>
    <property type="evidence" value="ECO:0007669"/>
    <property type="project" value="UniProtKB-KW"/>
</dbReference>
<dbReference type="FunFam" id="3.30.70.2570:FF:000001">
    <property type="entry name" value="Translation factor GUF1, mitochondrial"/>
    <property type="match status" value="1"/>
</dbReference>
<dbReference type="SUPFAM" id="SSF54980">
    <property type="entry name" value="EF-G C-terminal domain-like"/>
    <property type="match status" value="1"/>
</dbReference>
<keyword evidence="4" id="KW-0648">Protein biosynthesis</keyword>
<evidence type="ECO:0000256" key="1">
    <source>
        <dbReference type="ARBA" id="ARBA00022475"/>
    </source>
</evidence>
<accession>A0A1F7JBD4</accession>
<evidence type="ECO:0000259" key="11">
    <source>
        <dbReference type="Pfam" id="PF00679"/>
    </source>
</evidence>